<evidence type="ECO:0000313" key="1">
    <source>
        <dbReference type="EMBL" id="MCC0179815.1"/>
    </source>
</evidence>
<dbReference type="Proteomes" id="UP000729733">
    <property type="component" value="Unassembled WGS sequence"/>
</dbReference>
<gene>
    <name evidence="1" type="ORF">I4641_23025</name>
</gene>
<accession>A0A964FHA7</accession>
<dbReference type="EMBL" id="JADWDC010000117">
    <property type="protein sequence ID" value="MCC0179815.1"/>
    <property type="molecule type" value="Genomic_DNA"/>
</dbReference>
<name>A0A964FHA7_9CYAN</name>
<comment type="caution">
    <text evidence="1">The sequence shown here is derived from an EMBL/GenBank/DDBJ whole genome shotgun (WGS) entry which is preliminary data.</text>
</comment>
<keyword evidence="2" id="KW-1185">Reference proteome</keyword>
<dbReference type="RefSeq" id="WP_229642913.1">
    <property type="nucleotide sequence ID" value="NZ_JADWDC010000117.1"/>
</dbReference>
<evidence type="ECO:0000313" key="2">
    <source>
        <dbReference type="Proteomes" id="UP000729733"/>
    </source>
</evidence>
<proteinExistence type="predicted"/>
<organism evidence="1 2">
    <name type="scientific">Waterburya agarophytonicola KI4</name>
    <dbReference type="NCBI Taxonomy" id="2874699"/>
    <lineage>
        <taxon>Bacteria</taxon>
        <taxon>Bacillati</taxon>
        <taxon>Cyanobacteriota</taxon>
        <taxon>Cyanophyceae</taxon>
        <taxon>Pleurocapsales</taxon>
        <taxon>Hyellaceae</taxon>
        <taxon>Waterburya</taxon>
        <taxon>Waterburya agarophytonicola</taxon>
    </lineage>
</organism>
<dbReference type="AlphaFoldDB" id="A0A964FHA7"/>
<sequence>MLELKEALEQRLAVLRGESVKSDSKAITNTSKEYITHTLIQAGILDEHGEIIELEISEEISE</sequence>
<reference evidence="1" key="1">
    <citation type="journal article" date="2021" name="Antonie Van Leeuwenhoek">
        <title>Draft genome and description of Waterburya agarophytonicola gen. nov. sp. nov. (Pleurocapsales, Cyanobacteria): a seaweed symbiont.</title>
        <authorList>
            <person name="Bonthond G."/>
            <person name="Shalygin S."/>
            <person name="Bayer T."/>
            <person name="Weinberger F."/>
        </authorList>
    </citation>
    <scope>NUCLEOTIDE SEQUENCE</scope>
    <source>
        <strain evidence="1">KI4</strain>
    </source>
</reference>
<protein>
    <submittedName>
        <fullName evidence="1">Uncharacterized protein</fullName>
    </submittedName>
</protein>